<accession>A0AAW1PL96</accession>
<dbReference type="InterPro" id="IPR052462">
    <property type="entry name" value="SLIRP/GR-RBP-like"/>
</dbReference>
<dbReference type="InterPro" id="IPR035979">
    <property type="entry name" value="RBD_domain_sf"/>
</dbReference>
<dbReference type="Gene3D" id="3.30.70.330">
    <property type="match status" value="1"/>
</dbReference>
<feature type="region of interest" description="Disordered" evidence="3">
    <location>
        <begin position="239"/>
        <end position="261"/>
    </location>
</feature>
<dbReference type="CDD" id="cd00590">
    <property type="entry name" value="RRM_SF"/>
    <property type="match status" value="1"/>
</dbReference>
<reference evidence="5 6" key="1">
    <citation type="journal article" date="2024" name="Nat. Commun.">
        <title>Phylogenomics reveals the evolutionary origins of lichenization in chlorophyte algae.</title>
        <authorList>
            <person name="Puginier C."/>
            <person name="Libourel C."/>
            <person name="Otte J."/>
            <person name="Skaloud P."/>
            <person name="Haon M."/>
            <person name="Grisel S."/>
            <person name="Petersen M."/>
            <person name="Berrin J.G."/>
            <person name="Delaux P.M."/>
            <person name="Dal Grande F."/>
            <person name="Keller J."/>
        </authorList>
    </citation>
    <scope>NUCLEOTIDE SEQUENCE [LARGE SCALE GENOMIC DNA]</scope>
    <source>
        <strain evidence="5 6">SAG 2036</strain>
    </source>
</reference>
<proteinExistence type="predicted"/>
<evidence type="ECO:0000256" key="1">
    <source>
        <dbReference type="ARBA" id="ARBA00022884"/>
    </source>
</evidence>
<evidence type="ECO:0000313" key="5">
    <source>
        <dbReference type="EMBL" id="KAK9809398.1"/>
    </source>
</evidence>
<keyword evidence="1 2" id="KW-0694">RNA-binding</keyword>
<organism evidence="5 6">
    <name type="scientific">Symbiochloris irregularis</name>
    <dbReference type="NCBI Taxonomy" id="706552"/>
    <lineage>
        <taxon>Eukaryota</taxon>
        <taxon>Viridiplantae</taxon>
        <taxon>Chlorophyta</taxon>
        <taxon>core chlorophytes</taxon>
        <taxon>Trebouxiophyceae</taxon>
        <taxon>Trebouxiales</taxon>
        <taxon>Trebouxiaceae</taxon>
        <taxon>Symbiochloris</taxon>
    </lineage>
</organism>
<feature type="domain" description="RRM" evidence="4">
    <location>
        <begin position="45"/>
        <end position="115"/>
    </location>
</feature>
<feature type="region of interest" description="Disordered" evidence="3">
    <location>
        <begin position="133"/>
        <end position="188"/>
    </location>
</feature>
<dbReference type="SUPFAM" id="SSF54928">
    <property type="entry name" value="RNA-binding domain, RBD"/>
    <property type="match status" value="1"/>
</dbReference>
<dbReference type="InterPro" id="IPR000504">
    <property type="entry name" value="RRM_dom"/>
</dbReference>
<dbReference type="SMART" id="SM00360">
    <property type="entry name" value="RRM"/>
    <property type="match status" value="1"/>
</dbReference>
<evidence type="ECO:0000259" key="4">
    <source>
        <dbReference type="PROSITE" id="PS50102"/>
    </source>
</evidence>
<sequence>MAHPELWQADQVSNDAVRYSAEDCAGPTQFLATRRKAGRYRIHVNVGFRLSEQQLRDYFSQFGPLTDVYLPKHRSGRVKGFGFCTFESEADLNKALQISDHVVVGVLVRINRAGPRPEFISVSKLERARTSRQSASVFSHSSTRAAQEFEPQGLPTGNRRLSLDSNVSSRGRFSDAPTGTTDLVGRDAGGVLGQPVSARRRSFDTRLLGPGYENTLLQQDQTGFFADARPLRADASWTPNLQQQQQQAEMQLPTAGAQQSPSSNLLYQLSVQSSWYG</sequence>
<dbReference type="GO" id="GO:0003723">
    <property type="term" value="F:RNA binding"/>
    <property type="evidence" value="ECO:0007669"/>
    <property type="project" value="UniProtKB-UniRule"/>
</dbReference>
<evidence type="ECO:0000256" key="2">
    <source>
        <dbReference type="PROSITE-ProRule" id="PRU00176"/>
    </source>
</evidence>
<dbReference type="AlphaFoldDB" id="A0AAW1PL96"/>
<keyword evidence="6" id="KW-1185">Reference proteome</keyword>
<protein>
    <recommendedName>
        <fullName evidence="4">RRM domain-containing protein</fullName>
    </recommendedName>
</protein>
<dbReference type="Proteomes" id="UP001465755">
    <property type="component" value="Unassembled WGS sequence"/>
</dbReference>
<gene>
    <name evidence="5" type="ORF">WJX73_001763</name>
</gene>
<dbReference type="EMBL" id="JALJOQ010000020">
    <property type="protein sequence ID" value="KAK9809398.1"/>
    <property type="molecule type" value="Genomic_DNA"/>
</dbReference>
<name>A0AAW1PL96_9CHLO</name>
<evidence type="ECO:0000256" key="3">
    <source>
        <dbReference type="SAM" id="MobiDB-lite"/>
    </source>
</evidence>
<dbReference type="PANTHER" id="PTHR48027">
    <property type="entry name" value="HETEROGENEOUS NUCLEAR RIBONUCLEOPROTEIN 87F-RELATED"/>
    <property type="match status" value="1"/>
</dbReference>
<dbReference type="PROSITE" id="PS50102">
    <property type="entry name" value="RRM"/>
    <property type="match status" value="1"/>
</dbReference>
<dbReference type="InterPro" id="IPR012677">
    <property type="entry name" value="Nucleotide-bd_a/b_plait_sf"/>
</dbReference>
<feature type="compositionally biased region" description="Polar residues" evidence="3">
    <location>
        <begin position="133"/>
        <end position="145"/>
    </location>
</feature>
<comment type="caution">
    <text evidence="5">The sequence shown here is derived from an EMBL/GenBank/DDBJ whole genome shotgun (WGS) entry which is preliminary data.</text>
</comment>
<evidence type="ECO:0000313" key="6">
    <source>
        <dbReference type="Proteomes" id="UP001465755"/>
    </source>
</evidence>
<feature type="compositionally biased region" description="Polar residues" evidence="3">
    <location>
        <begin position="163"/>
        <end position="181"/>
    </location>
</feature>
<dbReference type="Pfam" id="PF00076">
    <property type="entry name" value="RRM_1"/>
    <property type="match status" value="1"/>
</dbReference>